<gene>
    <name evidence="4" type="ORF">BDN70DRAFT_873708</name>
</gene>
<dbReference type="OrthoDB" id="3364872at2759"/>
<reference evidence="4" key="1">
    <citation type="submission" date="2020-11" db="EMBL/GenBank/DDBJ databases">
        <authorList>
            <consortium name="DOE Joint Genome Institute"/>
            <person name="Ahrendt S."/>
            <person name="Riley R."/>
            <person name="Andreopoulos W."/>
            <person name="Labutti K."/>
            <person name="Pangilinan J."/>
            <person name="Ruiz-Duenas F.J."/>
            <person name="Barrasa J.M."/>
            <person name="Sanchez-Garcia M."/>
            <person name="Camarero S."/>
            <person name="Miyauchi S."/>
            <person name="Serrano A."/>
            <person name="Linde D."/>
            <person name="Babiker R."/>
            <person name="Drula E."/>
            <person name="Ayuso-Fernandez I."/>
            <person name="Pacheco R."/>
            <person name="Padilla G."/>
            <person name="Ferreira P."/>
            <person name="Barriuso J."/>
            <person name="Kellner H."/>
            <person name="Castanera R."/>
            <person name="Alfaro M."/>
            <person name="Ramirez L."/>
            <person name="Pisabarro A.G."/>
            <person name="Kuo A."/>
            <person name="Tritt A."/>
            <person name="Lipzen A."/>
            <person name="He G."/>
            <person name="Yan M."/>
            <person name="Ng V."/>
            <person name="Cullen D."/>
            <person name="Martin F."/>
            <person name="Rosso M.-N."/>
            <person name="Henrissat B."/>
            <person name="Hibbett D."/>
            <person name="Martinez A.T."/>
            <person name="Grigoriev I.V."/>
        </authorList>
    </citation>
    <scope>NUCLEOTIDE SEQUENCE</scope>
    <source>
        <strain evidence="4">CIRM-BRFM 674</strain>
    </source>
</reference>
<feature type="compositionally biased region" description="Acidic residues" evidence="2">
    <location>
        <begin position="237"/>
        <end position="254"/>
    </location>
</feature>
<evidence type="ECO:0000313" key="5">
    <source>
        <dbReference type="Proteomes" id="UP000807469"/>
    </source>
</evidence>
<feature type="region of interest" description="Disordered" evidence="2">
    <location>
        <begin position="297"/>
        <end position="326"/>
    </location>
</feature>
<keyword evidence="5" id="KW-1185">Reference proteome</keyword>
<dbReference type="EMBL" id="MU155153">
    <property type="protein sequence ID" value="KAF9483438.1"/>
    <property type="molecule type" value="Genomic_DNA"/>
</dbReference>
<comment type="caution">
    <text evidence="4">The sequence shown here is derived from an EMBL/GenBank/DDBJ whole genome shotgun (WGS) entry which is preliminary data.</text>
</comment>
<dbReference type="GO" id="GO:0005634">
    <property type="term" value="C:nucleus"/>
    <property type="evidence" value="ECO:0007669"/>
    <property type="project" value="TreeGrafter"/>
</dbReference>
<proteinExistence type="predicted"/>
<feature type="domain" description="Bud22" evidence="3">
    <location>
        <begin position="9"/>
        <end position="463"/>
    </location>
</feature>
<dbReference type="GO" id="GO:0030490">
    <property type="term" value="P:maturation of SSU-rRNA"/>
    <property type="evidence" value="ECO:0007669"/>
    <property type="project" value="TreeGrafter"/>
</dbReference>
<feature type="compositionally biased region" description="Acidic residues" evidence="2">
    <location>
        <begin position="190"/>
        <end position="203"/>
    </location>
</feature>
<evidence type="ECO:0000313" key="4">
    <source>
        <dbReference type="EMBL" id="KAF9483438.1"/>
    </source>
</evidence>
<dbReference type="Pfam" id="PF09073">
    <property type="entry name" value="BUD22"/>
    <property type="match status" value="1"/>
</dbReference>
<evidence type="ECO:0000259" key="3">
    <source>
        <dbReference type="Pfam" id="PF09073"/>
    </source>
</evidence>
<evidence type="ECO:0000256" key="2">
    <source>
        <dbReference type="SAM" id="MobiDB-lite"/>
    </source>
</evidence>
<dbReference type="AlphaFoldDB" id="A0A9P5Z8J9"/>
<dbReference type="InterPro" id="IPR015158">
    <property type="entry name" value="Bud22_dom"/>
</dbReference>
<protein>
    <submittedName>
        <fullName evidence="4">Bud-site selection protein</fullName>
    </submittedName>
</protein>
<accession>A0A9P5Z8J9</accession>
<dbReference type="PANTHER" id="PTHR23325:SF1">
    <property type="entry name" value="SERUM RESPONSE FACTOR-BINDING PROTEIN 1"/>
    <property type="match status" value="1"/>
</dbReference>
<dbReference type="Proteomes" id="UP000807469">
    <property type="component" value="Unassembled WGS sequence"/>
</dbReference>
<feature type="region of interest" description="Disordered" evidence="2">
    <location>
        <begin position="351"/>
        <end position="464"/>
    </location>
</feature>
<dbReference type="InterPro" id="IPR037393">
    <property type="entry name" value="Bud22/SRFB1"/>
</dbReference>
<feature type="compositionally biased region" description="Polar residues" evidence="2">
    <location>
        <begin position="146"/>
        <end position="159"/>
    </location>
</feature>
<feature type="compositionally biased region" description="Basic and acidic residues" evidence="2">
    <location>
        <begin position="426"/>
        <end position="450"/>
    </location>
</feature>
<evidence type="ECO:0000256" key="1">
    <source>
        <dbReference type="ARBA" id="ARBA00023054"/>
    </source>
</evidence>
<feature type="compositionally biased region" description="Low complexity" evidence="2">
    <location>
        <begin position="269"/>
        <end position="278"/>
    </location>
</feature>
<feature type="region of interest" description="Disordered" evidence="2">
    <location>
        <begin position="146"/>
        <end position="283"/>
    </location>
</feature>
<feature type="compositionally biased region" description="Polar residues" evidence="2">
    <location>
        <begin position="361"/>
        <end position="384"/>
    </location>
</feature>
<feature type="compositionally biased region" description="Basic and acidic residues" evidence="2">
    <location>
        <begin position="169"/>
        <end position="182"/>
    </location>
</feature>
<sequence>MSVRVGGKLHHEMKEVHKASKKAKIFETQKVVKRLKDIRKKSKTDKSIAEFESELTTLKEISHDAIGNSALRTKVLKDHTLRNNEDVKAALKNELENNLITTGEPGSIFAKIQSRLLSSKILATQVTASIVSLKVLLNPALKQRDNTANVKADPTQSSDRPSKTRKTSASHDESATKSKSRSEAPLIKLDEDEDEAESDEDTSREEAGWESGSINEEGVNDDGWESGDIEGGHSGVEDSEDEDEKSDEESDGGDEELKITPATSKPQKRAPAAAKPVKGTSTKLESTFLPSLSVGFVRGGSDDSDFSDTEGAAADIPKKNRRGQRARQAIWEKKFGRNANHKKKEAEALAASLKNKGHARSINTGSNAVSSRTLPTGQGSSSLNGAPVRGKAVSQQHQPVDSGWAGRSKEASGASNAFKPTKHTTSKPDKNEQKIHPSWEAKRKLKEKESVGIVPSQGKKIVFT</sequence>
<dbReference type="PANTHER" id="PTHR23325">
    <property type="entry name" value="SERUM RESPONSE FACTOR-BINDING"/>
    <property type="match status" value="1"/>
</dbReference>
<name>A0A9P5Z8J9_9AGAR</name>
<keyword evidence="1" id="KW-0175">Coiled coil</keyword>
<feature type="compositionally biased region" description="Acidic residues" evidence="2">
    <location>
        <begin position="218"/>
        <end position="228"/>
    </location>
</feature>
<dbReference type="GO" id="GO:0030686">
    <property type="term" value="C:90S preribosome"/>
    <property type="evidence" value="ECO:0007669"/>
    <property type="project" value="TreeGrafter"/>
</dbReference>
<organism evidence="4 5">
    <name type="scientific">Pholiota conissans</name>
    <dbReference type="NCBI Taxonomy" id="109636"/>
    <lineage>
        <taxon>Eukaryota</taxon>
        <taxon>Fungi</taxon>
        <taxon>Dikarya</taxon>
        <taxon>Basidiomycota</taxon>
        <taxon>Agaricomycotina</taxon>
        <taxon>Agaricomycetes</taxon>
        <taxon>Agaricomycetidae</taxon>
        <taxon>Agaricales</taxon>
        <taxon>Agaricineae</taxon>
        <taxon>Strophariaceae</taxon>
        <taxon>Pholiota</taxon>
    </lineage>
</organism>